<comment type="caution">
    <text evidence="12">The sequence shown here is derived from an EMBL/GenBank/DDBJ whole genome shotgun (WGS) entry which is preliminary data.</text>
</comment>
<evidence type="ECO:0000256" key="5">
    <source>
        <dbReference type="ARBA" id="ARBA00022801"/>
    </source>
</evidence>
<evidence type="ECO:0000256" key="10">
    <source>
        <dbReference type="SAM" id="MobiDB-lite"/>
    </source>
</evidence>
<dbReference type="Gene3D" id="3.30.200.60">
    <property type="entry name" value="Peptidase C65 Otubain, subdomain 1"/>
    <property type="match status" value="1"/>
</dbReference>
<feature type="region of interest" description="Disordered" evidence="10">
    <location>
        <begin position="255"/>
        <end position="277"/>
    </location>
</feature>
<sequence>MPNKDKQVDEGEAESSTSNLLPDWFYEIDNDVTDQQFDAESLELEKIPLIGDKEPLSVLEAEYKSGSPVWLEKIKFLEQKFNAIRRARGDGNCFYRCFMFSYFEHILETQDKAEVCRIKANVEDSRRILLGLGYADYTFEDLFELFLGQLECVLQGNASISHEELLVRSQYHRHSDSVVMFLRFVTAAEMRKRSEFFEPFVMGLTGSNVDQFCKSSVLPMAEESDHVHIIALSDALGVPIRVVYLDRSSSDNDGATVNHHDFVPGSGDSSASGWSSSSKVTEPFIVLLYRPGHYDILYPK</sequence>
<proteinExistence type="inferred from homology"/>
<feature type="site" description="Interacts with free ubiquitin" evidence="9">
    <location>
        <position position="294"/>
    </location>
</feature>
<dbReference type="SUPFAM" id="SSF54001">
    <property type="entry name" value="Cysteine proteinases"/>
    <property type="match status" value="1"/>
</dbReference>
<evidence type="ECO:0000313" key="13">
    <source>
        <dbReference type="Proteomes" id="UP001345219"/>
    </source>
</evidence>
<dbReference type="Gene3D" id="1.20.1300.20">
    <property type="entry name" value="Peptidase C65 Otubain, subdomain 2"/>
    <property type="match status" value="1"/>
</dbReference>
<dbReference type="GO" id="GO:0005634">
    <property type="term" value="C:nucleus"/>
    <property type="evidence" value="ECO:0007669"/>
    <property type="project" value="TreeGrafter"/>
</dbReference>
<evidence type="ECO:0000256" key="2">
    <source>
        <dbReference type="ARBA" id="ARBA00006579"/>
    </source>
</evidence>
<dbReference type="InterPro" id="IPR003323">
    <property type="entry name" value="OTU_dom"/>
</dbReference>
<dbReference type="GO" id="GO:0006508">
    <property type="term" value="P:proteolysis"/>
    <property type="evidence" value="ECO:0007669"/>
    <property type="project" value="UniProtKB-KW"/>
</dbReference>
<dbReference type="AlphaFoldDB" id="A0AAN7K8R6"/>
<dbReference type="Proteomes" id="UP001345219">
    <property type="component" value="Chromosome 5"/>
</dbReference>
<dbReference type="InterPro" id="IPR042468">
    <property type="entry name" value="Peptidase_C65_otubain_sub1"/>
</dbReference>
<dbReference type="InterPro" id="IPR038765">
    <property type="entry name" value="Papain-like_cys_pep_sf"/>
</dbReference>
<keyword evidence="6 7" id="KW-0788">Thiol protease</keyword>
<evidence type="ECO:0000256" key="4">
    <source>
        <dbReference type="ARBA" id="ARBA00022786"/>
    </source>
</evidence>
<dbReference type="InterPro" id="IPR019400">
    <property type="entry name" value="Peptidase_C65_otubain"/>
</dbReference>
<feature type="domain" description="OTU" evidence="11">
    <location>
        <begin position="82"/>
        <end position="300"/>
    </location>
</feature>
<keyword evidence="4 7" id="KW-0833">Ubl conjugation pathway</keyword>
<feature type="active site" evidence="8">
    <location>
        <position position="90"/>
    </location>
</feature>
<gene>
    <name evidence="12" type="ORF">SAY87_005392</name>
</gene>
<feature type="site" description="Interacts with free ubiquitin" evidence="9">
    <location>
        <position position="244"/>
    </location>
</feature>
<comment type="similarity">
    <text evidence="2 7">Belongs to the peptidase C65 family.</text>
</comment>
<dbReference type="GO" id="GO:0004843">
    <property type="term" value="F:cysteine-type deubiquitinase activity"/>
    <property type="evidence" value="ECO:0007669"/>
    <property type="project" value="UniProtKB-UniRule"/>
</dbReference>
<evidence type="ECO:0000256" key="8">
    <source>
        <dbReference type="PIRSR" id="PIRSR013503-1"/>
    </source>
</evidence>
<accession>A0AAN7K8R6</accession>
<dbReference type="GO" id="GO:0071108">
    <property type="term" value="P:protein K48-linked deubiquitination"/>
    <property type="evidence" value="ECO:0007669"/>
    <property type="project" value="TreeGrafter"/>
</dbReference>
<evidence type="ECO:0000256" key="7">
    <source>
        <dbReference type="PIRNR" id="PIRNR013503"/>
    </source>
</evidence>
<evidence type="ECO:0000256" key="3">
    <source>
        <dbReference type="ARBA" id="ARBA00022670"/>
    </source>
</evidence>
<dbReference type="PROSITE" id="PS50802">
    <property type="entry name" value="OTU"/>
    <property type="match status" value="1"/>
</dbReference>
<dbReference type="GO" id="GO:0043130">
    <property type="term" value="F:ubiquitin binding"/>
    <property type="evidence" value="ECO:0007669"/>
    <property type="project" value="UniProtKB-UniRule"/>
</dbReference>
<reference evidence="12 13" key="1">
    <citation type="journal article" date="2023" name="Hortic Res">
        <title>Pangenome of water caltrop reveals structural variations and asymmetric subgenome divergence after allopolyploidization.</title>
        <authorList>
            <person name="Zhang X."/>
            <person name="Chen Y."/>
            <person name="Wang L."/>
            <person name="Yuan Y."/>
            <person name="Fang M."/>
            <person name="Shi L."/>
            <person name="Lu R."/>
            <person name="Comes H.P."/>
            <person name="Ma Y."/>
            <person name="Chen Y."/>
            <person name="Huang G."/>
            <person name="Zhou Y."/>
            <person name="Zheng Z."/>
            <person name="Qiu Y."/>
        </authorList>
    </citation>
    <scope>NUCLEOTIDE SEQUENCE [LARGE SCALE GENOMIC DNA]</scope>
    <source>
        <tissue evidence="12">Roots</tissue>
    </source>
</reference>
<evidence type="ECO:0000313" key="12">
    <source>
        <dbReference type="EMBL" id="KAK4760499.1"/>
    </source>
</evidence>
<evidence type="ECO:0000256" key="6">
    <source>
        <dbReference type="ARBA" id="ARBA00022807"/>
    </source>
</evidence>
<evidence type="ECO:0000256" key="9">
    <source>
        <dbReference type="PIRSR" id="PIRSR013503-2"/>
    </source>
</evidence>
<feature type="compositionally biased region" description="Low complexity" evidence="10">
    <location>
        <begin position="265"/>
        <end position="277"/>
    </location>
</feature>
<keyword evidence="13" id="KW-1185">Reference proteome</keyword>
<dbReference type="InterPro" id="IPR042467">
    <property type="entry name" value="Peptidase_C65_otubain_sub2"/>
</dbReference>
<dbReference type="Pfam" id="PF10275">
    <property type="entry name" value="Peptidase_C65"/>
    <property type="match status" value="1"/>
</dbReference>
<feature type="site" description="Interacts with free ubiquitin" evidence="9">
    <location>
        <position position="246"/>
    </location>
</feature>
<feature type="active site" evidence="8">
    <location>
        <position position="293"/>
    </location>
</feature>
<dbReference type="EMBL" id="JAXIOK010000010">
    <property type="protein sequence ID" value="KAK4760499.1"/>
    <property type="molecule type" value="Genomic_DNA"/>
</dbReference>
<keyword evidence="3 7" id="KW-0645">Protease</keyword>
<name>A0AAN7K8R6_9MYRT</name>
<feature type="site" description="Interacts with free ubiquitin" evidence="9">
    <location>
        <position position="289"/>
    </location>
</feature>
<feature type="active site" description="Nucleophile" evidence="8">
    <location>
        <position position="93"/>
    </location>
</feature>
<comment type="catalytic activity">
    <reaction evidence="1 7">
        <text>Thiol-dependent hydrolysis of ester, thioester, amide, peptide and isopeptide bonds formed by the C-terminal Gly of ubiquitin (a 76-residue protein attached to proteins as an intracellular targeting signal).</text>
        <dbReference type="EC" id="3.4.19.12"/>
    </reaction>
</comment>
<protein>
    <recommendedName>
        <fullName evidence="7">Ubiquitin thioesterase</fullName>
        <ecNumber evidence="7">3.4.19.12</ecNumber>
    </recommendedName>
</protein>
<organism evidence="12 13">
    <name type="scientific">Trapa incisa</name>
    <dbReference type="NCBI Taxonomy" id="236973"/>
    <lineage>
        <taxon>Eukaryota</taxon>
        <taxon>Viridiplantae</taxon>
        <taxon>Streptophyta</taxon>
        <taxon>Embryophyta</taxon>
        <taxon>Tracheophyta</taxon>
        <taxon>Spermatophyta</taxon>
        <taxon>Magnoliopsida</taxon>
        <taxon>eudicotyledons</taxon>
        <taxon>Gunneridae</taxon>
        <taxon>Pentapetalae</taxon>
        <taxon>rosids</taxon>
        <taxon>malvids</taxon>
        <taxon>Myrtales</taxon>
        <taxon>Lythraceae</taxon>
        <taxon>Trapa</taxon>
    </lineage>
</organism>
<dbReference type="PANTHER" id="PTHR12931:SF15">
    <property type="entry name" value="UBIQUITIN THIOESTERASE OTUBAIN-LIKE"/>
    <property type="match status" value="1"/>
</dbReference>
<keyword evidence="5 7" id="KW-0378">Hydrolase</keyword>
<dbReference type="PANTHER" id="PTHR12931">
    <property type="entry name" value="UBIQUITIN THIOLESTERASE PROTEIN OTUB"/>
    <property type="match status" value="1"/>
</dbReference>
<feature type="site" description="Interacts with free ubiquitin" evidence="9">
    <location>
        <position position="230"/>
    </location>
</feature>
<dbReference type="PIRSF" id="PIRSF013503">
    <property type="entry name" value="Ubiquitin_thioesterase_Otubain"/>
    <property type="match status" value="1"/>
</dbReference>
<dbReference type="InterPro" id="IPR016615">
    <property type="entry name" value="Otubain"/>
</dbReference>
<evidence type="ECO:0000259" key="11">
    <source>
        <dbReference type="PROSITE" id="PS50802"/>
    </source>
</evidence>
<evidence type="ECO:0000256" key="1">
    <source>
        <dbReference type="ARBA" id="ARBA00000707"/>
    </source>
</evidence>
<dbReference type="FunFam" id="1.20.1300.20:FF:000001">
    <property type="entry name" value="Ubiquitin thioesterase OTUB1"/>
    <property type="match status" value="1"/>
</dbReference>
<dbReference type="EC" id="3.4.19.12" evidence="7"/>